<evidence type="ECO:0000313" key="1">
    <source>
        <dbReference type="EMBL" id="SNQ49737.1"/>
    </source>
</evidence>
<dbReference type="AlphaFoldDB" id="A0A2I2KVP4"/>
<dbReference type="Proteomes" id="UP000234331">
    <property type="component" value="Unassembled WGS sequence"/>
</dbReference>
<reference evidence="1 2" key="1">
    <citation type="submission" date="2017-06" db="EMBL/GenBank/DDBJ databases">
        <authorList>
            <person name="Kim H.J."/>
            <person name="Triplett B.A."/>
        </authorList>
    </citation>
    <scope>NUCLEOTIDE SEQUENCE [LARGE SCALE GENOMIC DNA]</scope>
    <source>
        <strain evidence="1">FRACA_ARgP5</strain>
    </source>
</reference>
<proteinExistence type="predicted"/>
<sequence length="52" mass="5611">MNHEAFFVSFGGTGRVPRQMRHIDVRSLCNCARLTAYAVEALADGKSAAEVG</sequence>
<name>A0A2I2KVP4_9ACTN</name>
<gene>
    <name evidence="1" type="ORF">FRACA_370014</name>
</gene>
<protein>
    <submittedName>
        <fullName evidence="1">Uncharacterized protein</fullName>
    </submittedName>
</protein>
<keyword evidence="2" id="KW-1185">Reference proteome</keyword>
<accession>A0A2I2KVP4</accession>
<organism evidence="1 2">
    <name type="scientific">Frankia canadensis</name>
    <dbReference type="NCBI Taxonomy" id="1836972"/>
    <lineage>
        <taxon>Bacteria</taxon>
        <taxon>Bacillati</taxon>
        <taxon>Actinomycetota</taxon>
        <taxon>Actinomycetes</taxon>
        <taxon>Frankiales</taxon>
        <taxon>Frankiaceae</taxon>
        <taxon>Frankia</taxon>
    </lineage>
</organism>
<dbReference type="EMBL" id="FZMO01000301">
    <property type="protein sequence ID" value="SNQ49737.1"/>
    <property type="molecule type" value="Genomic_DNA"/>
</dbReference>
<evidence type="ECO:0000313" key="2">
    <source>
        <dbReference type="Proteomes" id="UP000234331"/>
    </source>
</evidence>